<dbReference type="GO" id="GO:0005654">
    <property type="term" value="C:nucleoplasm"/>
    <property type="evidence" value="ECO:0007669"/>
    <property type="project" value="TreeGrafter"/>
</dbReference>
<evidence type="ECO:0000313" key="3">
    <source>
        <dbReference type="Proteomes" id="UP000028990"/>
    </source>
</evidence>
<proteinExistence type="predicted"/>
<sequence>MWSEGRYNYESLPTEQVPPQTDPSDGYHGVVNIVPQKPPLLDRPGEESYSRYHSHVGYQEYVQGCSFSHDRRSGPPHGGVLDKPSRLTEKEFAEATSRWAAEKLQKSEENSSPGFSEFQHQQAVQTSTQLSVMQDVTLCASHSSCVTALVPGMRRVNSQKGLHCAESYSPTMALDARPRALLLGALNSPKGLQDAGTYSSARFRELSEQRESPRKEHSRLVGK</sequence>
<protein>
    <submittedName>
        <fullName evidence="2">Periphilin-1</fullName>
    </submittedName>
</protein>
<reference evidence="2 3" key="1">
    <citation type="submission" date="2013-11" db="EMBL/GenBank/DDBJ databases">
        <title>The Damaraland mole rat (Fukomys damarensis) genome and evolution of African mole rats.</title>
        <authorList>
            <person name="Gladyshev V.N."/>
            <person name="Fang X."/>
        </authorList>
    </citation>
    <scope>NUCLEOTIDE SEQUENCE [LARGE SCALE GENOMIC DNA]</scope>
    <source>
        <tissue evidence="2">Liver</tissue>
    </source>
</reference>
<dbReference type="Proteomes" id="UP000028990">
    <property type="component" value="Unassembled WGS sequence"/>
</dbReference>
<dbReference type="GO" id="GO:0045814">
    <property type="term" value="P:negative regulation of gene expression, epigenetic"/>
    <property type="evidence" value="ECO:0007669"/>
    <property type="project" value="TreeGrafter"/>
</dbReference>
<dbReference type="GO" id="GO:0045892">
    <property type="term" value="P:negative regulation of DNA-templated transcription"/>
    <property type="evidence" value="ECO:0007669"/>
    <property type="project" value="InterPro"/>
</dbReference>
<dbReference type="PANTHER" id="PTHR15836:SF4">
    <property type="entry name" value="PERIPHILIN-1"/>
    <property type="match status" value="1"/>
</dbReference>
<organism evidence="2 3">
    <name type="scientific">Fukomys damarensis</name>
    <name type="common">Damaraland mole rat</name>
    <name type="synonym">Cryptomys damarensis</name>
    <dbReference type="NCBI Taxonomy" id="885580"/>
    <lineage>
        <taxon>Eukaryota</taxon>
        <taxon>Metazoa</taxon>
        <taxon>Chordata</taxon>
        <taxon>Craniata</taxon>
        <taxon>Vertebrata</taxon>
        <taxon>Euteleostomi</taxon>
        <taxon>Mammalia</taxon>
        <taxon>Eutheria</taxon>
        <taxon>Euarchontoglires</taxon>
        <taxon>Glires</taxon>
        <taxon>Rodentia</taxon>
        <taxon>Hystricomorpha</taxon>
        <taxon>Bathyergidae</taxon>
        <taxon>Fukomys</taxon>
    </lineage>
</organism>
<feature type="region of interest" description="Disordered" evidence="1">
    <location>
        <begin position="1"/>
        <end position="27"/>
    </location>
</feature>
<accession>A0A091D535</accession>
<evidence type="ECO:0000313" key="2">
    <source>
        <dbReference type="EMBL" id="KFO26147.1"/>
    </source>
</evidence>
<feature type="region of interest" description="Disordered" evidence="1">
    <location>
        <begin position="204"/>
        <end position="223"/>
    </location>
</feature>
<dbReference type="InterPro" id="IPR028851">
    <property type="entry name" value="Pphln1"/>
</dbReference>
<dbReference type="EMBL" id="KN123229">
    <property type="protein sequence ID" value="KFO26147.1"/>
    <property type="molecule type" value="Genomic_DNA"/>
</dbReference>
<dbReference type="GO" id="GO:0097355">
    <property type="term" value="P:protein localization to heterochromatin"/>
    <property type="evidence" value="ECO:0007669"/>
    <property type="project" value="TreeGrafter"/>
</dbReference>
<gene>
    <name evidence="2" type="ORF">H920_12452</name>
</gene>
<feature type="compositionally biased region" description="Polar residues" evidence="1">
    <location>
        <begin position="11"/>
        <end position="23"/>
    </location>
</feature>
<dbReference type="eggNOG" id="ENOG502QW3I">
    <property type="taxonomic scope" value="Eukaryota"/>
</dbReference>
<dbReference type="AlphaFoldDB" id="A0A091D535"/>
<dbReference type="PANTHER" id="PTHR15836">
    <property type="entry name" value="PERIPHILIN 1"/>
    <property type="match status" value="1"/>
</dbReference>
<keyword evidence="3" id="KW-1185">Reference proteome</keyword>
<evidence type="ECO:0000256" key="1">
    <source>
        <dbReference type="SAM" id="MobiDB-lite"/>
    </source>
</evidence>
<name>A0A091D535_FUKDA</name>